<reference evidence="2 3" key="1">
    <citation type="journal article" date="2014" name="BMC Microbiol.">
        <title>The oxygen-independent metabolism of cyclic monoterpenes in Castellaniella defragrans 65Phen.</title>
        <authorList>
            <person name="Petasch J."/>
            <person name="Disch E.M."/>
            <person name="Markert S."/>
            <person name="Becher D."/>
            <person name="Schweder T."/>
            <person name="Huttel B."/>
            <person name="Reinhardt R."/>
            <person name="Harder J."/>
        </authorList>
    </citation>
    <scope>NUCLEOTIDE SEQUENCE [LARGE SCALE GENOMIC DNA]</scope>
    <source>
        <strain evidence="2">65Phen</strain>
    </source>
</reference>
<evidence type="ECO:0000313" key="3">
    <source>
        <dbReference type="Proteomes" id="UP000019805"/>
    </source>
</evidence>
<keyword evidence="3" id="KW-1185">Reference proteome</keyword>
<proteinExistence type="predicted"/>
<accession>W8X294</accession>
<dbReference type="Proteomes" id="UP000019805">
    <property type="component" value="Chromosome"/>
</dbReference>
<name>W8X294_CASD6</name>
<protein>
    <recommendedName>
        <fullName evidence="1">DUF4055 domain-containing protein</fullName>
    </recommendedName>
</protein>
<dbReference type="AlphaFoldDB" id="W8X294"/>
<organism evidence="2 3">
    <name type="scientific">Castellaniella defragrans (strain DSM 12143 / CCUG 39792 / 65Phen)</name>
    <name type="common">Alcaligenes defragrans</name>
    <dbReference type="NCBI Taxonomy" id="1437824"/>
    <lineage>
        <taxon>Bacteria</taxon>
        <taxon>Pseudomonadati</taxon>
        <taxon>Pseudomonadota</taxon>
        <taxon>Betaproteobacteria</taxon>
        <taxon>Burkholderiales</taxon>
        <taxon>Alcaligenaceae</taxon>
        <taxon>Castellaniella</taxon>
    </lineage>
</organism>
<dbReference type="InterPro" id="IPR025129">
    <property type="entry name" value="DUF4055"/>
</dbReference>
<dbReference type="Pfam" id="PF13264">
    <property type="entry name" value="DUF4055"/>
    <property type="match status" value="1"/>
</dbReference>
<dbReference type="EMBL" id="HG916765">
    <property type="protein sequence ID" value="CDM23051.1"/>
    <property type="molecule type" value="Genomic_DNA"/>
</dbReference>
<evidence type="ECO:0000313" key="2">
    <source>
        <dbReference type="EMBL" id="CDM23051.1"/>
    </source>
</evidence>
<dbReference type="PATRIC" id="fig|1437824.5.peg.571"/>
<gene>
    <name evidence="2" type="ORF">BN940_02876</name>
</gene>
<dbReference type="eggNOG" id="ENOG502Z8D8">
    <property type="taxonomic scope" value="Bacteria"/>
</dbReference>
<feature type="domain" description="DUF4055" evidence="1">
    <location>
        <begin position="239"/>
        <end position="372"/>
    </location>
</feature>
<dbReference type="OrthoDB" id="6668483at2"/>
<dbReference type="STRING" id="1437824.BN940_02876"/>
<dbReference type="HOGENOM" id="CLU_041779_0_1_4"/>
<sequence length="446" mass="48985">MATHWPLIDALLAGTAGMRAAGRRYLPKRRLEADEDYAVRLQTATLYPAFSETVGTMVGRVFTKPFQYGDNIPQAILADIIPDVDMERRSLQEFARLWFEDALAFGISFALVLAPEMDANLAGVATRSQERAAGLRPYVKLVRHDQVIGWQSELVGGTERLTQVRIREFVHEAASEYAMQWTEQILVLEPGAAHTWRKDAQGRWQRASRTLMSAGKPLADIPLVALYTKRTGFMTAEPPLLELAQLNAKHWWLQSSMDRLIDTACVPILALVGVTDGDVVIGANSAINLPPGGDARYVEHSGAAIAAGRQALKDLEDTIRQAGAKLLQRSDATMTAAQAREEAAREISRLGVMAQSLEDALDIVLDWFARWMNLGEEGGNLSIHANLDPDFAPTESMQVLLQMSLGGKLSDATLFAEAQRRGLVSDDLTWEIEQARIGAQPDGEVG</sequence>
<evidence type="ECO:0000259" key="1">
    <source>
        <dbReference type="Pfam" id="PF13264"/>
    </source>
</evidence>
<dbReference type="KEGG" id="cdn:BN940_02876"/>